<protein>
    <submittedName>
        <fullName evidence="2">Uncharacterized protein</fullName>
    </submittedName>
</protein>
<feature type="compositionally biased region" description="Low complexity" evidence="1">
    <location>
        <begin position="1"/>
        <end position="12"/>
    </location>
</feature>
<dbReference type="Proteomes" id="UP000654075">
    <property type="component" value="Unassembled WGS sequence"/>
</dbReference>
<evidence type="ECO:0000313" key="3">
    <source>
        <dbReference type="Proteomes" id="UP000654075"/>
    </source>
</evidence>
<dbReference type="EMBL" id="CAJNNV010024443">
    <property type="protein sequence ID" value="CAE8609887.1"/>
    <property type="molecule type" value="Genomic_DNA"/>
</dbReference>
<sequence>MQEQLSQEPQQQIGRSGGYGTGHFVPPSFAQDHKDRPIGMDRPAPQQQIPFGNRPVPADLNGNRSNLFSQNGNSEELTARQSRRSLQPQQNMDNVGVSAADPQGIATLRDGGEGRRYFEVPDTVNQELRQPALRGDVPWVRSTPRVAAGGPVAHVSDNHFSKDRVHYFHIDAEDQRCCGERKRATGDGAKDHFLNLGTTAGQQEAACGQLFDFVLCRPPPTRMCLLHLCGSASL</sequence>
<keyword evidence="3" id="KW-1185">Reference proteome</keyword>
<organism evidence="2 3">
    <name type="scientific">Polarella glacialis</name>
    <name type="common">Dinoflagellate</name>
    <dbReference type="NCBI Taxonomy" id="89957"/>
    <lineage>
        <taxon>Eukaryota</taxon>
        <taxon>Sar</taxon>
        <taxon>Alveolata</taxon>
        <taxon>Dinophyceae</taxon>
        <taxon>Suessiales</taxon>
        <taxon>Suessiaceae</taxon>
        <taxon>Polarella</taxon>
    </lineage>
</organism>
<evidence type="ECO:0000256" key="1">
    <source>
        <dbReference type="SAM" id="MobiDB-lite"/>
    </source>
</evidence>
<reference evidence="2" key="1">
    <citation type="submission" date="2021-02" db="EMBL/GenBank/DDBJ databases">
        <authorList>
            <person name="Dougan E. K."/>
            <person name="Rhodes N."/>
            <person name="Thang M."/>
            <person name="Chan C."/>
        </authorList>
    </citation>
    <scope>NUCLEOTIDE SEQUENCE</scope>
</reference>
<proteinExistence type="predicted"/>
<name>A0A813F620_POLGL</name>
<feature type="region of interest" description="Disordered" evidence="1">
    <location>
        <begin position="1"/>
        <end position="97"/>
    </location>
</feature>
<comment type="caution">
    <text evidence="2">The sequence shown here is derived from an EMBL/GenBank/DDBJ whole genome shotgun (WGS) entry which is preliminary data.</text>
</comment>
<feature type="compositionally biased region" description="Polar residues" evidence="1">
    <location>
        <begin position="62"/>
        <end position="93"/>
    </location>
</feature>
<accession>A0A813F620</accession>
<evidence type="ECO:0000313" key="2">
    <source>
        <dbReference type="EMBL" id="CAE8609887.1"/>
    </source>
</evidence>
<dbReference type="AlphaFoldDB" id="A0A813F620"/>
<gene>
    <name evidence="2" type="ORF">PGLA1383_LOCUS27713</name>
</gene>